<keyword evidence="2" id="KW-1185">Reference proteome</keyword>
<name>A0A811TZX5_CERCA</name>
<reference evidence="1" key="1">
    <citation type="submission" date="2020-11" db="EMBL/GenBank/DDBJ databases">
        <authorList>
            <person name="Whitehead M."/>
        </authorList>
    </citation>
    <scope>NUCLEOTIDE SEQUENCE</scope>
    <source>
        <strain evidence="1">EGII</strain>
    </source>
</reference>
<dbReference type="EMBL" id="CAJHJT010000001">
    <property type="protein sequence ID" value="CAD6991811.1"/>
    <property type="molecule type" value="Genomic_DNA"/>
</dbReference>
<accession>A0A811TZX5</accession>
<proteinExistence type="predicted"/>
<organism evidence="1 2">
    <name type="scientific">Ceratitis capitata</name>
    <name type="common">Mediterranean fruit fly</name>
    <name type="synonym">Tephritis capitata</name>
    <dbReference type="NCBI Taxonomy" id="7213"/>
    <lineage>
        <taxon>Eukaryota</taxon>
        <taxon>Metazoa</taxon>
        <taxon>Ecdysozoa</taxon>
        <taxon>Arthropoda</taxon>
        <taxon>Hexapoda</taxon>
        <taxon>Insecta</taxon>
        <taxon>Pterygota</taxon>
        <taxon>Neoptera</taxon>
        <taxon>Endopterygota</taxon>
        <taxon>Diptera</taxon>
        <taxon>Brachycera</taxon>
        <taxon>Muscomorpha</taxon>
        <taxon>Tephritoidea</taxon>
        <taxon>Tephritidae</taxon>
        <taxon>Ceratitis</taxon>
        <taxon>Ceratitis</taxon>
    </lineage>
</organism>
<protein>
    <submittedName>
        <fullName evidence="1">(Mediterranean fruit fly) hypothetical protein</fullName>
    </submittedName>
</protein>
<comment type="caution">
    <text evidence="1">The sequence shown here is derived from an EMBL/GenBank/DDBJ whole genome shotgun (WGS) entry which is preliminary data.</text>
</comment>
<gene>
    <name evidence="1" type="ORF">CCAP1982_LOCUS712</name>
</gene>
<sequence length="108" mass="12310">MNHRKQRIPTFFWQLKKTHHKPPTPAAIGASKQLNRHLCTLAHISKIMQGIEPYVRPSQHWSLRFFFSGRQTNPIFICAMSAMSAKLSGSLLIHSPSTPSCARRSVHH</sequence>
<evidence type="ECO:0000313" key="2">
    <source>
        <dbReference type="Proteomes" id="UP000606786"/>
    </source>
</evidence>
<dbReference type="AlphaFoldDB" id="A0A811TZX5"/>
<evidence type="ECO:0000313" key="1">
    <source>
        <dbReference type="EMBL" id="CAD6991811.1"/>
    </source>
</evidence>
<dbReference type="Proteomes" id="UP000606786">
    <property type="component" value="Unassembled WGS sequence"/>
</dbReference>